<dbReference type="PROSITE" id="PS51722">
    <property type="entry name" value="G_TR_2"/>
    <property type="match status" value="1"/>
</dbReference>
<evidence type="ECO:0000256" key="5">
    <source>
        <dbReference type="ARBA" id="ARBA00022840"/>
    </source>
</evidence>
<dbReference type="CDD" id="cd03695">
    <property type="entry name" value="CysN_NodQ_II"/>
    <property type="match status" value="1"/>
</dbReference>
<keyword evidence="9" id="KW-1185">Reference proteome</keyword>
<comment type="caution">
    <text evidence="8">The sequence shown here is derived from an EMBL/GenBank/DDBJ whole genome shotgun (WGS) entry which is preliminary data.</text>
</comment>
<evidence type="ECO:0000256" key="6">
    <source>
        <dbReference type="ARBA" id="ARBA00023134"/>
    </source>
</evidence>
<dbReference type="InterPro" id="IPR031157">
    <property type="entry name" value="G_TR_CS"/>
</dbReference>
<proteinExistence type="predicted"/>
<evidence type="ECO:0000256" key="3">
    <source>
        <dbReference type="ARBA" id="ARBA00022695"/>
    </source>
</evidence>
<dbReference type="PRINTS" id="PR00315">
    <property type="entry name" value="ELONGATNFCT"/>
</dbReference>
<dbReference type="InterPro" id="IPR054696">
    <property type="entry name" value="GTP-eEF1A_C"/>
</dbReference>
<dbReference type="InterPro" id="IPR009001">
    <property type="entry name" value="Transl_elong_EF1A/Init_IF2_C"/>
</dbReference>
<sequence length="414" mass="46704">MELLKINTAGSVDDGKSTLIGRLLYDSNALTIEQEELVRRKTQEKGLEDLDFSVVTDGLIAEREQGITIDVAHIYFATNTRKFIIADSPGHVEYTRNMVTGASNSEVSIILIDARKGLLEQTHRHYFISRLLRLPGIIFCINKMDKVDYSEEVYWQITADINKMIQQWEYLEQDIAIIPISALKGDNVVQPSSNMNWYPGGTVSEKLHEFQKKPYQMEEFRMDVQQVYHVQNEEFVDYRAYAGRIASGAIAVGDTITVLPSGKKSVVKAIRKFDQLLEKATKGESIQLLLNDEIDICRGNMFVKEEKEGLFAKELTAQIVWLDEKPLQQQLKYYIQSGARVEFCKVENIGNTIAPETAISNEAVTAVQLNDIATISLKLAKPLFLDKHANNKNNGSFIMIDPKTNNTVAVGFLS</sequence>
<accession>A0ABW5YJY4</accession>
<keyword evidence="4" id="KW-0547">Nucleotide-binding</keyword>
<dbReference type="Pfam" id="PF00009">
    <property type="entry name" value="GTP_EFTU"/>
    <property type="match status" value="1"/>
</dbReference>
<gene>
    <name evidence="8" type="ORF">ACFS5J_03405</name>
</gene>
<dbReference type="SUPFAM" id="SSF52540">
    <property type="entry name" value="P-loop containing nucleoside triphosphate hydrolases"/>
    <property type="match status" value="1"/>
</dbReference>
<keyword evidence="5" id="KW-0067">ATP-binding</keyword>
<dbReference type="GO" id="GO:0016779">
    <property type="term" value="F:nucleotidyltransferase activity"/>
    <property type="evidence" value="ECO:0007669"/>
    <property type="project" value="UniProtKB-KW"/>
</dbReference>
<keyword evidence="6" id="KW-0342">GTP-binding</keyword>
<evidence type="ECO:0000313" key="9">
    <source>
        <dbReference type="Proteomes" id="UP001597534"/>
    </source>
</evidence>
<reference evidence="9" key="1">
    <citation type="journal article" date="2019" name="Int. J. Syst. Evol. Microbiol.">
        <title>The Global Catalogue of Microorganisms (GCM) 10K type strain sequencing project: providing services to taxonomists for standard genome sequencing and annotation.</title>
        <authorList>
            <consortium name="The Broad Institute Genomics Platform"/>
            <consortium name="The Broad Institute Genome Sequencing Center for Infectious Disease"/>
            <person name="Wu L."/>
            <person name="Ma J."/>
        </authorList>
    </citation>
    <scope>NUCLEOTIDE SEQUENCE [LARGE SCALE GENOMIC DNA]</scope>
    <source>
        <strain evidence="9">KCTC 22671</strain>
    </source>
</reference>
<organism evidence="8 9">
    <name type="scientific">Flavobacterium chuncheonense</name>
    <dbReference type="NCBI Taxonomy" id="2026653"/>
    <lineage>
        <taxon>Bacteria</taxon>
        <taxon>Pseudomonadati</taxon>
        <taxon>Bacteroidota</taxon>
        <taxon>Flavobacteriia</taxon>
        <taxon>Flavobacteriales</taxon>
        <taxon>Flavobacteriaceae</taxon>
        <taxon>Flavobacterium</taxon>
    </lineage>
</organism>
<dbReference type="InterPro" id="IPR000795">
    <property type="entry name" value="T_Tr_GTP-bd_dom"/>
</dbReference>
<feature type="domain" description="Tr-type G" evidence="7">
    <location>
        <begin position="1"/>
        <end position="215"/>
    </location>
</feature>
<dbReference type="InterPro" id="IPR044138">
    <property type="entry name" value="CysN_II"/>
</dbReference>
<dbReference type="EMBL" id="JBHUPC010000010">
    <property type="protein sequence ID" value="MFD2891057.1"/>
    <property type="molecule type" value="Genomic_DNA"/>
</dbReference>
<keyword evidence="3 8" id="KW-0548">Nucleotidyltransferase</keyword>
<evidence type="ECO:0000256" key="2">
    <source>
        <dbReference type="ARBA" id="ARBA00022679"/>
    </source>
</evidence>
<dbReference type="InterPro" id="IPR009000">
    <property type="entry name" value="Transl_B-barrel_sf"/>
</dbReference>
<dbReference type="EC" id="2.7.7.4" evidence="1"/>
<evidence type="ECO:0000313" key="8">
    <source>
        <dbReference type="EMBL" id="MFD2891057.1"/>
    </source>
</evidence>
<dbReference type="SUPFAM" id="SSF50447">
    <property type="entry name" value="Translation proteins"/>
    <property type="match status" value="1"/>
</dbReference>
<dbReference type="NCBIfam" id="TIGR02034">
    <property type="entry name" value="CysN"/>
    <property type="match status" value="1"/>
</dbReference>
<protein>
    <recommendedName>
        <fullName evidence="1">sulfate adenylyltransferase</fullName>
        <ecNumber evidence="1">2.7.7.4</ecNumber>
    </recommendedName>
</protein>
<dbReference type="InterPro" id="IPR011779">
    <property type="entry name" value="SO4_adenylTrfase_lsu"/>
</dbReference>
<dbReference type="InterPro" id="IPR044139">
    <property type="entry name" value="CysN_NoDQ_III"/>
</dbReference>
<evidence type="ECO:0000256" key="4">
    <source>
        <dbReference type="ARBA" id="ARBA00022741"/>
    </source>
</evidence>
<dbReference type="InterPro" id="IPR027417">
    <property type="entry name" value="P-loop_NTPase"/>
</dbReference>
<dbReference type="RefSeq" id="WP_379810588.1">
    <property type="nucleotide sequence ID" value="NZ_JBHUPC010000010.1"/>
</dbReference>
<dbReference type="Pfam" id="PF22594">
    <property type="entry name" value="GTP-eEF1A_C"/>
    <property type="match status" value="1"/>
</dbReference>
<evidence type="ECO:0000256" key="1">
    <source>
        <dbReference type="ARBA" id="ARBA00012391"/>
    </source>
</evidence>
<dbReference type="SUPFAM" id="SSF50465">
    <property type="entry name" value="EF-Tu/eEF-1alpha/eIF2-gamma C-terminal domain"/>
    <property type="match status" value="1"/>
</dbReference>
<dbReference type="Gene3D" id="2.40.30.10">
    <property type="entry name" value="Translation factors"/>
    <property type="match status" value="2"/>
</dbReference>
<dbReference type="InterPro" id="IPR050100">
    <property type="entry name" value="TRAFAC_GTPase_members"/>
</dbReference>
<dbReference type="PANTHER" id="PTHR23115">
    <property type="entry name" value="TRANSLATION FACTOR"/>
    <property type="match status" value="1"/>
</dbReference>
<dbReference type="Gene3D" id="3.40.50.300">
    <property type="entry name" value="P-loop containing nucleotide triphosphate hydrolases"/>
    <property type="match status" value="1"/>
</dbReference>
<dbReference type="Proteomes" id="UP001597534">
    <property type="component" value="Unassembled WGS sequence"/>
</dbReference>
<dbReference type="PROSITE" id="PS00301">
    <property type="entry name" value="G_TR_1"/>
    <property type="match status" value="1"/>
</dbReference>
<name>A0ABW5YJY4_9FLAO</name>
<dbReference type="CDD" id="cd04095">
    <property type="entry name" value="CysN_NoDQ_III"/>
    <property type="match status" value="1"/>
</dbReference>
<keyword evidence="2" id="KW-0808">Transferase</keyword>
<evidence type="ECO:0000259" key="7">
    <source>
        <dbReference type="PROSITE" id="PS51722"/>
    </source>
</evidence>